<accession>A0A521C8M0</accession>
<gene>
    <name evidence="1" type="ORF">SAMN06269117_11024</name>
</gene>
<dbReference type="AlphaFoldDB" id="A0A521C8M0"/>
<proteinExistence type="predicted"/>
<keyword evidence="2" id="KW-1185">Reference proteome</keyword>
<dbReference type="Proteomes" id="UP000317315">
    <property type="component" value="Unassembled WGS sequence"/>
</dbReference>
<dbReference type="EMBL" id="FXTM01000010">
    <property type="protein sequence ID" value="SMO55161.1"/>
    <property type="molecule type" value="Genomic_DNA"/>
</dbReference>
<protein>
    <submittedName>
        <fullName evidence="1">Uncharacterized protein</fullName>
    </submittedName>
</protein>
<evidence type="ECO:0000313" key="1">
    <source>
        <dbReference type="EMBL" id="SMO55161.1"/>
    </source>
</evidence>
<reference evidence="1 2" key="1">
    <citation type="submission" date="2017-05" db="EMBL/GenBank/DDBJ databases">
        <authorList>
            <person name="Varghese N."/>
            <person name="Submissions S."/>
        </authorList>
    </citation>
    <scope>NUCLEOTIDE SEQUENCE [LARGE SCALE GENOMIC DNA]</scope>
    <source>
        <strain evidence="1 2">DSM 16304</strain>
    </source>
</reference>
<dbReference type="OrthoDB" id="9802211at2"/>
<evidence type="ECO:0000313" key="2">
    <source>
        <dbReference type="Proteomes" id="UP000317315"/>
    </source>
</evidence>
<dbReference type="RefSeq" id="WP_142935231.1">
    <property type="nucleotide sequence ID" value="NZ_FXTM01000010.1"/>
</dbReference>
<name>A0A521C8M0_9BACT</name>
<organism evidence="1 2">
    <name type="scientific">Balnearium lithotrophicum</name>
    <dbReference type="NCBI Taxonomy" id="223788"/>
    <lineage>
        <taxon>Bacteria</taxon>
        <taxon>Pseudomonadati</taxon>
        <taxon>Aquificota</taxon>
        <taxon>Aquificia</taxon>
        <taxon>Desulfurobacteriales</taxon>
        <taxon>Desulfurobacteriaceae</taxon>
        <taxon>Balnearium</taxon>
    </lineage>
</organism>
<sequence>MALEKIQEASKIVGGKIVILDVVKKGEYKKLVKHYIEIGFRELYEFSSHELELIRFYYKLS</sequence>